<reference evidence="2 3" key="1">
    <citation type="journal article" date="2017" name="Nat. Ecol. Evol.">
        <title>Scallop genome provides insights into evolution of bilaterian karyotype and development.</title>
        <authorList>
            <person name="Wang S."/>
            <person name="Zhang J."/>
            <person name="Jiao W."/>
            <person name="Li J."/>
            <person name="Xun X."/>
            <person name="Sun Y."/>
            <person name="Guo X."/>
            <person name="Huan P."/>
            <person name="Dong B."/>
            <person name="Zhang L."/>
            <person name="Hu X."/>
            <person name="Sun X."/>
            <person name="Wang J."/>
            <person name="Zhao C."/>
            <person name="Wang Y."/>
            <person name="Wang D."/>
            <person name="Huang X."/>
            <person name="Wang R."/>
            <person name="Lv J."/>
            <person name="Li Y."/>
            <person name="Zhang Z."/>
            <person name="Liu B."/>
            <person name="Lu W."/>
            <person name="Hui Y."/>
            <person name="Liang J."/>
            <person name="Zhou Z."/>
            <person name="Hou R."/>
            <person name="Li X."/>
            <person name="Liu Y."/>
            <person name="Li H."/>
            <person name="Ning X."/>
            <person name="Lin Y."/>
            <person name="Zhao L."/>
            <person name="Xing Q."/>
            <person name="Dou J."/>
            <person name="Li Y."/>
            <person name="Mao J."/>
            <person name="Guo H."/>
            <person name="Dou H."/>
            <person name="Li T."/>
            <person name="Mu C."/>
            <person name="Jiang W."/>
            <person name="Fu Q."/>
            <person name="Fu X."/>
            <person name="Miao Y."/>
            <person name="Liu J."/>
            <person name="Yu Q."/>
            <person name="Li R."/>
            <person name="Liao H."/>
            <person name="Li X."/>
            <person name="Kong Y."/>
            <person name="Jiang Z."/>
            <person name="Chourrout D."/>
            <person name="Li R."/>
            <person name="Bao Z."/>
        </authorList>
    </citation>
    <scope>NUCLEOTIDE SEQUENCE [LARGE SCALE GENOMIC DNA]</scope>
    <source>
        <strain evidence="2 3">PY_sf001</strain>
    </source>
</reference>
<dbReference type="EMBL" id="NEDP02005486">
    <property type="protein sequence ID" value="OWF40128.1"/>
    <property type="molecule type" value="Genomic_DNA"/>
</dbReference>
<dbReference type="AlphaFoldDB" id="A0A210PUG5"/>
<evidence type="ECO:0000313" key="2">
    <source>
        <dbReference type="EMBL" id="OWF40128.1"/>
    </source>
</evidence>
<sequence length="228" mass="26237">MTSILLCFTTSLLLYGSFMHRLTRSKYQENQHLTSTMEAELLERSCYVKLKQIAPDPQTGYNYKCAIVNPAPATRDDLMNPAWLRYLPHSPKYLERLCYIKLKQIAPNPQSDFSHRAIVHPPPATRDELMTPAWSRYLPHIPKPKSPHGWVSCPPHEEDAELREKSATRNKVWYDLFYKKDSSKTENESFCFNVMKKHRTTKSLHDILLTRNPSDDVIGSPASGSCSV</sequence>
<keyword evidence="3" id="KW-1185">Reference proteome</keyword>
<feature type="signal peptide" evidence="1">
    <location>
        <begin position="1"/>
        <end position="19"/>
    </location>
</feature>
<proteinExistence type="predicted"/>
<name>A0A210PUG5_MIZYE</name>
<accession>A0A210PUG5</accession>
<evidence type="ECO:0000313" key="3">
    <source>
        <dbReference type="Proteomes" id="UP000242188"/>
    </source>
</evidence>
<comment type="caution">
    <text evidence="2">The sequence shown here is derived from an EMBL/GenBank/DDBJ whole genome shotgun (WGS) entry which is preliminary data.</text>
</comment>
<dbReference type="OrthoDB" id="10386776at2759"/>
<protein>
    <submittedName>
        <fullName evidence="2">Uncharacterized protein</fullName>
    </submittedName>
</protein>
<feature type="chain" id="PRO_5012148688" evidence="1">
    <location>
        <begin position="20"/>
        <end position="228"/>
    </location>
</feature>
<gene>
    <name evidence="2" type="ORF">KP79_PYT05906</name>
</gene>
<evidence type="ECO:0000256" key="1">
    <source>
        <dbReference type="SAM" id="SignalP"/>
    </source>
</evidence>
<dbReference type="Proteomes" id="UP000242188">
    <property type="component" value="Unassembled WGS sequence"/>
</dbReference>
<organism evidence="2 3">
    <name type="scientific">Mizuhopecten yessoensis</name>
    <name type="common">Japanese scallop</name>
    <name type="synonym">Patinopecten yessoensis</name>
    <dbReference type="NCBI Taxonomy" id="6573"/>
    <lineage>
        <taxon>Eukaryota</taxon>
        <taxon>Metazoa</taxon>
        <taxon>Spiralia</taxon>
        <taxon>Lophotrochozoa</taxon>
        <taxon>Mollusca</taxon>
        <taxon>Bivalvia</taxon>
        <taxon>Autobranchia</taxon>
        <taxon>Pteriomorphia</taxon>
        <taxon>Pectinida</taxon>
        <taxon>Pectinoidea</taxon>
        <taxon>Pectinidae</taxon>
        <taxon>Mizuhopecten</taxon>
    </lineage>
</organism>
<keyword evidence="1" id="KW-0732">Signal</keyword>